<evidence type="ECO:0008006" key="3">
    <source>
        <dbReference type="Google" id="ProtNLM"/>
    </source>
</evidence>
<dbReference type="EMBL" id="FOSK01000005">
    <property type="protein sequence ID" value="SFK43279.1"/>
    <property type="molecule type" value="Genomic_DNA"/>
</dbReference>
<gene>
    <name evidence="1" type="ORF">SAMN04488518_10594</name>
</gene>
<dbReference type="InterPro" id="IPR009783">
    <property type="entry name" value="DUF1348"/>
</dbReference>
<proteinExistence type="predicted"/>
<reference evidence="1 2" key="1">
    <citation type="submission" date="2016-10" db="EMBL/GenBank/DDBJ databases">
        <authorList>
            <person name="Varghese N."/>
            <person name="Submissions S."/>
        </authorList>
    </citation>
    <scope>NUCLEOTIDE SEQUENCE [LARGE SCALE GENOMIC DNA]</scope>
    <source>
        <strain evidence="1 2">DSM 16392</strain>
    </source>
</reference>
<dbReference type="RefSeq" id="WP_063310661.1">
    <property type="nucleotide sequence ID" value="NZ_FOSK01000005.1"/>
</dbReference>
<evidence type="ECO:0000313" key="1">
    <source>
        <dbReference type="EMBL" id="SFK43279.1"/>
    </source>
</evidence>
<dbReference type="PANTHER" id="PTHR31757:SF0">
    <property type="entry name" value="SLL0781 PROTEIN"/>
    <property type="match status" value="1"/>
</dbReference>
<sequence length="154" mass="18397">MLNLSMRPLTEDAALAKVRAAEDAWNSRCPTIVIRNLSRDCLWHDRNQTIEGRPQIMGFLSAKWKTQLHYRHIKELWSFNQNRFSIRIVSEWRTIHNKWFRSCGNENWEFNDSGLMKKRITCITDTEINENERLFAWPFGRRPDHHPGLSEMNL</sequence>
<dbReference type="Gene3D" id="3.10.450.50">
    <property type="match status" value="1"/>
</dbReference>
<dbReference type="PANTHER" id="PTHR31757">
    <property type="entry name" value="SLL0781 PROTEIN"/>
    <property type="match status" value="1"/>
</dbReference>
<accession>A0A1I3ZI92</accession>
<protein>
    <recommendedName>
        <fullName evidence="3">SnoaL-like domain protein</fullName>
    </recommendedName>
</protein>
<name>A0A1I3ZI92_9HYPH</name>
<dbReference type="Pfam" id="PF07080">
    <property type="entry name" value="DUF1348"/>
    <property type="match status" value="1"/>
</dbReference>
<comment type="caution">
    <text evidence="1">The sequence shown here is derived from an EMBL/GenBank/DDBJ whole genome shotgun (WGS) entry which is preliminary data.</text>
</comment>
<keyword evidence="2" id="KW-1185">Reference proteome</keyword>
<evidence type="ECO:0000313" key="2">
    <source>
        <dbReference type="Proteomes" id="UP000199598"/>
    </source>
</evidence>
<dbReference type="SUPFAM" id="SSF54427">
    <property type="entry name" value="NTF2-like"/>
    <property type="match status" value="1"/>
</dbReference>
<dbReference type="Proteomes" id="UP000199598">
    <property type="component" value="Unassembled WGS sequence"/>
</dbReference>
<organism evidence="1 2">
    <name type="scientific">Pseudovibrio ascidiaceicola</name>
    <dbReference type="NCBI Taxonomy" id="285279"/>
    <lineage>
        <taxon>Bacteria</taxon>
        <taxon>Pseudomonadati</taxon>
        <taxon>Pseudomonadota</taxon>
        <taxon>Alphaproteobacteria</taxon>
        <taxon>Hyphomicrobiales</taxon>
        <taxon>Stappiaceae</taxon>
        <taxon>Pseudovibrio</taxon>
    </lineage>
</organism>
<dbReference type="InterPro" id="IPR032710">
    <property type="entry name" value="NTF2-like_dom_sf"/>
</dbReference>